<evidence type="ECO:0000256" key="1">
    <source>
        <dbReference type="ARBA" id="ARBA00001913"/>
    </source>
</evidence>
<keyword evidence="13" id="KW-0275">Fatty acid biosynthesis</keyword>
<keyword evidence="8" id="KW-0276">Fatty acid metabolism</keyword>
<evidence type="ECO:0000256" key="12">
    <source>
        <dbReference type="ARBA" id="ARBA00023098"/>
    </source>
</evidence>
<dbReference type="GO" id="GO:0006952">
    <property type="term" value="P:defense response"/>
    <property type="evidence" value="ECO:0007669"/>
    <property type="project" value="UniProtKB-KW"/>
</dbReference>
<dbReference type="SUPFAM" id="SSF48113">
    <property type="entry name" value="Heme-dependent peroxidases"/>
    <property type="match status" value="1"/>
</dbReference>
<proteinExistence type="predicted"/>
<evidence type="ECO:0000256" key="7">
    <source>
        <dbReference type="ARBA" id="ARBA00022821"/>
    </source>
</evidence>
<evidence type="ECO:0000256" key="8">
    <source>
        <dbReference type="ARBA" id="ARBA00022832"/>
    </source>
</evidence>
<keyword evidence="3 15" id="KW-0575">Peroxidase</keyword>
<comment type="cofactor">
    <cofactor evidence="1">
        <name>Ca(2+)</name>
        <dbReference type="ChEBI" id="CHEBI:29108"/>
    </cofactor>
</comment>
<evidence type="ECO:0000256" key="2">
    <source>
        <dbReference type="ARBA" id="ARBA00022516"/>
    </source>
</evidence>
<dbReference type="InterPro" id="IPR010255">
    <property type="entry name" value="Haem_peroxidase_sf"/>
</dbReference>
<dbReference type="GO" id="GO:0046872">
    <property type="term" value="F:metal ion binding"/>
    <property type="evidence" value="ECO:0007669"/>
    <property type="project" value="UniProtKB-KW"/>
</dbReference>
<dbReference type="Proteomes" id="UP000278081">
    <property type="component" value="Unassembled WGS sequence"/>
</dbReference>
<dbReference type="GO" id="GO:0020037">
    <property type="term" value="F:heme binding"/>
    <property type="evidence" value="ECO:0007669"/>
    <property type="project" value="InterPro"/>
</dbReference>
<keyword evidence="12" id="KW-0443">Lipid metabolism</keyword>
<keyword evidence="10 15" id="KW-0560">Oxidoreductase</keyword>
<dbReference type="InterPro" id="IPR037120">
    <property type="entry name" value="Haem_peroxidase_sf_animal"/>
</dbReference>
<dbReference type="Gene3D" id="1.10.640.10">
    <property type="entry name" value="Haem peroxidase domain superfamily, animal type"/>
    <property type="match status" value="1"/>
</dbReference>
<dbReference type="InterPro" id="IPR034815">
    <property type="entry name" value="A_dioxygenase"/>
</dbReference>
<evidence type="ECO:0000256" key="10">
    <source>
        <dbReference type="ARBA" id="ARBA00023002"/>
    </source>
</evidence>
<keyword evidence="11" id="KW-0408">Iron</keyword>
<dbReference type="SUPFAM" id="SSF56634">
    <property type="entry name" value="Heme-dependent catalase-like"/>
    <property type="match status" value="1"/>
</dbReference>
<reference evidence="15 16" key="1">
    <citation type="submission" date="2018-11" db="EMBL/GenBank/DDBJ databases">
        <title>Rhizobium chutanense sp. nov., isolated from root nodules of Phaseolus vulgaris in China.</title>
        <authorList>
            <person name="Huo Y."/>
        </authorList>
    </citation>
    <scope>NUCLEOTIDE SEQUENCE [LARGE SCALE GENOMIC DNA]</scope>
    <source>
        <strain evidence="15 16">C16</strain>
    </source>
</reference>
<dbReference type="InterPro" id="IPR019791">
    <property type="entry name" value="Haem_peroxidase_animal"/>
</dbReference>
<evidence type="ECO:0000256" key="3">
    <source>
        <dbReference type="ARBA" id="ARBA00022559"/>
    </source>
</evidence>
<keyword evidence="7" id="KW-0611">Plant defense</keyword>
<dbReference type="GO" id="GO:0016702">
    <property type="term" value="F:oxidoreductase activity, acting on single donors with incorporation of molecular oxygen, incorporation of two atoms of oxygen"/>
    <property type="evidence" value="ECO:0007669"/>
    <property type="project" value="TreeGrafter"/>
</dbReference>
<feature type="domain" description="Catalase core" evidence="14">
    <location>
        <begin position="76"/>
        <end position="147"/>
    </location>
</feature>
<dbReference type="GO" id="GO:0031408">
    <property type="term" value="P:oxylipin biosynthetic process"/>
    <property type="evidence" value="ECO:0007669"/>
    <property type="project" value="UniProtKB-KW"/>
</dbReference>
<dbReference type="InterPro" id="IPR011614">
    <property type="entry name" value="Catalase_core"/>
</dbReference>
<dbReference type="Pfam" id="PF00199">
    <property type="entry name" value="Catalase"/>
    <property type="match status" value="1"/>
</dbReference>
<dbReference type="EC" id="1.11.1.6" evidence="15"/>
<keyword evidence="2" id="KW-0444">Lipid biosynthesis</keyword>
<evidence type="ECO:0000259" key="14">
    <source>
        <dbReference type="Pfam" id="PF00199"/>
    </source>
</evidence>
<dbReference type="PROSITE" id="PS50292">
    <property type="entry name" value="PEROXIDASE_3"/>
    <property type="match status" value="1"/>
</dbReference>
<dbReference type="InterPro" id="IPR050783">
    <property type="entry name" value="Oxylipin_biosynth_metab"/>
</dbReference>
<dbReference type="Pfam" id="PF03098">
    <property type="entry name" value="An_peroxidase"/>
    <property type="match status" value="1"/>
</dbReference>
<name>A0A432NVI7_9HYPH</name>
<protein>
    <submittedName>
        <fullName evidence="15">Catalase</fullName>
        <ecNumber evidence="15">1.11.1.6</ecNumber>
    </submittedName>
</protein>
<evidence type="ECO:0000313" key="16">
    <source>
        <dbReference type="Proteomes" id="UP000278081"/>
    </source>
</evidence>
<keyword evidence="4" id="KW-0349">Heme</keyword>
<evidence type="ECO:0000256" key="11">
    <source>
        <dbReference type="ARBA" id="ARBA00023004"/>
    </source>
</evidence>
<dbReference type="InterPro" id="IPR020835">
    <property type="entry name" value="Catalase_sf"/>
</dbReference>
<organism evidence="15 16">
    <name type="scientific">Rhizobium chutanense</name>
    <dbReference type="NCBI Taxonomy" id="2035448"/>
    <lineage>
        <taxon>Bacteria</taxon>
        <taxon>Pseudomonadati</taxon>
        <taxon>Pseudomonadota</taxon>
        <taxon>Alphaproteobacteria</taxon>
        <taxon>Hyphomicrobiales</taxon>
        <taxon>Rhizobiaceae</taxon>
        <taxon>Rhizobium/Agrobacterium group</taxon>
        <taxon>Rhizobium</taxon>
    </lineage>
</organism>
<dbReference type="Gene3D" id="2.40.180.10">
    <property type="entry name" value="Catalase core domain"/>
    <property type="match status" value="1"/>
</dbReference>
<dbReference type="OrthoDB" id="9765610at2"/>
<dbReference type="GO" id="GO:0004096">
    <property type="term" value="F:catalase activity"/>
    <property type="evidence" value="ECO:0007669"/>
    <property type="project" value="UniProtKB-EC"/>
</dbReference>
<keyword evidence="5" id="KW-0479">Metal-binding</keyword>
<evidence type="ECO:0000313" key="15">
    <source>
        <dbReference type="EMBL" id="RUM03650.1"/>
    </source>
</evidence>
<evidence type="ECO:0000256" key="5">
    <source>
        <dbReference type="ARBA" id="ARBA00022723"/>
    </source>
</evidence>
<gene>
    <name evidence="15" type="ORF">EFR84_19325</name>
</gene>
<dbReference type="AlphaFoldDB" id="A0A432NVI7"/>
<sequence>MCMSSGHIWRENYEGGNPEAEALLFAELARDIMDVQLANRANARASDISRAFHAKCILGVDNAKLQILPNIPEDLEVGFFERGKQYDVTVRLSNANGVRQADFKKDMRGIALRVKVSENEYHDFLATNFPVSHARNAYQFVAFAKAMSGSKLLLLPRLVLAVGFSETLRMLRNVLRGARVVDSLATEGYWSRGALLWGNEAGPVRFLLRPSAKTTAAKPASATDPDFLHREIAERLREGPVEFDFLLQRYVDEKLTPIEDGAVEWTEDASRPIGVATLTIPSQDIDAAPGRAMERLVDQLGFNPWNTTETFRPLGNLNRVRKAAYTASSAHRLNQRFRERKPLRNIVIARAVAALFKAINAHVPWYRFGWRMSLLNISILREELRTKNLFDTELPDAPPQATPQPPVIPEAVRTQRTFDGTYNDLSNPRMGAEGATFGRTMRAVYKPELFGQPNPIEVSRQLMTRKAFIPARSLNVLAAAWIQFQVHDWVNHKRHSLGNAETDIALRMPNGELWKSTTGGQPEAFMRIAGNEVFRMAAGGYPIFKNMTTPWWDGSEVYGNTAEKALDLRDGGRLKLTEDLYLPTELNGMNVTGFNESWWLGLSMMHTLFAREHNVLAEALMREYPDWEPDRIYNTARLIVSALIAKIHTIEWTPAILATRAIKVGLPANWYGAPKDWLTQLGIWMLDTHELKGIPQTVPDHHGIPYSLTEEFVSVYRLHPLIPDDYQFFNYETGARTETLGFADIQGAGTDAKMRHLRLHNVIYSLGIAHPGAITLHNYPNALRQFKRMSGDVEEIIDLSVVDIVRDRHRGIPRFNDFREALHKPRLSNWEELSSDPETVRAMQVLYGNIDMVDTMVGLHSEPPPDGFGFSDTAFRVFILMASRRLQSDRFLTVDFRPEIYSPLGLDWIENNGMTSIILRHCPQLAPVLPRTASAFAPFRPILS</sequence>
<evidence type="ECO:0000256" key="4">
    <source>
        <dbReference type="ARBA" id="ARBA00022617"/>
    </source>
</evidence>
<evidence type="ECO:0000256" key="9">
    <source>
        <dbReference type="ARBA" id="ARBA00022964"/>
    </source>
</evidence>
<dbReference type="PANTHER" id="PTHR11903">
    <property type="entry name" value="PROSTAGLANDIN G/H SYNTHASE"/>
    <property type="match status" value="1"/>
</dbReference>
<evidence type="ECO:0000256" key="6">
    <source>
        <dbReference type="ARBA" id="ARBA00022767"/>
    </source>
</evidence>
<keyword evidence="6" id="KW-0925">Oxylipin biosynthesis</keyword>
<dbReference type="PRINTS" id="PR00457">
    <property type="entry name" value="ANPEROXIDASE"/>
</dbReference>
<accession>A0A432NVI7</accession>
<dbReference type="EMBL" id="RJTJ01000017">
    <property type="protein sequence ID" value="RUM03650.1"/>
    <property type="molecule type" value="Genomic_DNA"/>
</dbReference>
<dbReference type="CDD" id="cd09818">
    <property type="entry name" value="PIOX_like"/>
    <property type="match status" value="1"/>
</dbReference>
<comment type="caution">
    <text evidence="15">The sequence shown here is derived from an EMBL/GenBank/DDBJ whole genome shotgun (WGS) entry which is preliminary data.</text>
</comment>
<evidence type="ECO:0000256" key="13">
    <source>
        <dbReference type="ARBA" id="ARBA00023160"/>
    </source>
</evidence>
<dbReference type="PANTHER" id="PTHR11903:SF11">
    <property type="entry name" value="ALPHA-DIOXYGENASE 1"/>
    <property type="match status" value="1"/>
</dbReference>
<keyword evidence="9" id="KW-0223">Dioxygenase</keyword>
<dbReference type="GO" id="GO:0006979">
    <property type="term" value="P:response to oxidative stress"/>
    <property type="evidence" value="ECO:0007669"/>
    <property type="project" value="InterPro"/>
</dbReference>
<dbReference type="GO" id="GO:0006633">
    <property type="term" value="P:fatty acid biosynthetic process"/>
    <property type="evidence" value="ECO:0007669"/>
    <property type="project" value="UniProtKB-KW"/>
</dbReference>